<protein>
    <submittedName>
        <fullName evidence="2">MbtH-like protein</fullName>
    </submittedName>
</protein>
<proteinExistence type="predicted"/>
<dbReference type="PANTHER" id="PTHR38444">
    <property type="entry name" value="ENTEROBACTIN BIOSYNTHESIS PROTEIN YBDZ"/>
    <property type="match status" value="1"/>
</dbReference>
<dbReference type="GO" id="GO:0019290">
    <property type="term" value="P:siderophore biosynthetic process"/>
    <property type="evidence" value="ECO:0007669"/>
    <property type="project" value="TreeGrafter"/>
</dbReference>
<evidence type="ECO:0000313" key="3">
    <source>
        <dbReference type="Proteomes" id="UP000193100"/>
    </source>
</evidence>
<dbReference type="Proteomes" id="UP000193100">
    <property type="component" value="Chromosome"/>
</dbReference>
<dbReference type="Gene3D" id="3.90.820.10">
    <property type="entry name" value="Structural Genomics, Unknown Function 30-nov-00 1gh9 Mol_id"/>
    <property type="match status" value="1"/>
</dbReference>
<dbReference type="GO" id="GO:0005829">
    <property type="term" value="C:cytosol"/>
    <property type="evidence" value="ECO:0007669"/>
    <property type="project" value="TreeGrafter"/>
</dbReference>
<accession>A0A1W6KCY9</accession>
<evidence type="ECO:0000259" key="1">
    <source>
        <dbReference type="SMART" id="SM00923"/>
    </source>
</evidence>
<dbReference type="AlphaFoldDB" id="A0A1W6KCY9"/>
<reference evidence="2 3" key="1">
    <citation type="submission" date="2017-04" db="EMBL/GenBank/DDBJ databases">
        <title>Genome Sequence of Marinobacter salarius strain SMR5 Isolated from a culture of the Diatom Skeletonema marinoi.</title>
        <authorList>
            <person name="Topel M."/>
            <person name="Pinder M.I.M."/>
            <person name="Johansson O.N."/>
            <person name="Kourtchenko O."/>
            <person name="Godhe A."/>
            <person name="Clarke A.K."/>
        </authorList>
    </citation>
    <scope>NUCLEOTIDE SEQUENCE [LARGE SCALE GENOMIC DNA]</scope>
    <source>
        <strain evidence="2 3">SMR5</strain>
    </source>
</reference>
<dbReference type="PANTHER" id="PTHR38444:SF1">
    <property type="entry name" value="ENTEROBACTIN BIOSYNTHESIS PROTEIN YBDZ"/>
    <property type="match status" value="1"/>
</dbReference>
<dbReference type="SMART" id="SM00923">
    <property type="entry name" value="MbtH"/>
    <property type="match status" value="1"/>
</dbReference>
<dbReference type="InterPro" id="IPR038020">
    <property type="entry name" value="MbtH-like_sf"/>
</dbReference>
<dbReference type="Pfam" id="PF03621">
    <property type="entry name" value="MbtH"/>
    <property type="match status" value="1"/>
</dbReference>
<dbReference type="GeneID" id="77257141"/>
<organism evidence="2 3">
    <name type="scientific">Marinobacter salarius</name>
    <dbReference type="NCBI Taxonomy" id="1420917"/>
    <lineage>
        <taxon>Bacteria</taxon>
        <taxon>Pseudomonadati</taxon>
        <taxon>Pseudomonadota</taxon>
        <taxon>Gammaproteobacteria</taxon>
        <taxon>Pseudomonadales</taxon>
        <taxon>Marinobacteraceae</taxon>
        <taxon>Marinobacter</taxon>
    </lineage>
</organism>
<dbReference type="InterPro" id="IPR037407">
    <property type="entry name" value="MLP_fam"/>
</dbReference>
<dbReference type="SUPFAM" id="SSF160582">
    <property type="entry name" value="MbtH-like"/>
    <property type="match status" value="1"/>
</dbReference>
<evidence type="ECO:0000313" key="2">
    <source>
        <dbReference type="EMBL" id="ARM85257.1"/>
    </source>
</evidence>
<feature type="domain" description="MbtH-like" evidence="1">
    <location>
        <begin position="1"/>
        <end position="51"/>
    </location>
</feature>
<dbReference type="RefSeq" id="WP_075196014.1">
    <property type="nucleotide sequence ID" value="NZ_CP020931.1"/>
</dbReference>
<name>A0A1W6KCY9_9GAMM</name>
<dbReference type="InterPro" id="IPR005153">
    <property type="entry name" value="MbtH-like_dom"/>
</dbReference>
<sequence length="68" mass="7642">MSFDSESTIFQVVINHEEQYSIWPSYKPIPEGWKAIGVEGDKASCLAHIREAWTDMRPKSLQDAMAGG</sequence>
<dbReference type="EMBL" id="CP020931">
    <property type="protein sequence ID" value="ARM85257.1"/>
    <property type="molecule type" value="Genomic_DNA"/>
</dbReference>
<gene>
    <name evidence="2" type="ORF">MARSALSMR5_03215</name>
</gene>